<evidence type="ECO:0000313" key="3">
    <source>
        <dbReference type="Proteomes" id="UP001432039"/>
    </source>
</evidence>
<reference evidence="2" key="1">
    <citation type="submission" date="2022-10" db="EMBL/GenBank/DDBJ databases">
        <title>The complete genomes of actinobacterial strains from the NBC collection.</title>
        <authorList>
            <person name="Joergensen T.S."/>
            <person name="Alvarez Arevalo M."/>
            <person name="Sterndorff E.B."/>
            <person name="Faurdal D."/>
            <person name="Vuksanovic O."/>
            <person name="Mourched A.-S."/>
            <person name="Charusanti P."/>
            <person name="Shaw S."/>
            <person name="Blin K."/>
            <person name="Weber T."/>
        </authorList>
    </citation>
    <scope>NUCLEOTIDE SEQUENCE</scope>
    <source>
        <strain evidence="2">NBC_00248</strain>
    </source>
</reference>
<dbReference type="Proteomes" id="UP001432039">
    <property type="component" value="Chromosome"/>
</dbReference>
<organism evidence="2 3">
    <name type="scientific">Streptomyces virginiae</name>
    <name type="common">Streptomyces cinnamonensis</name>
    <dbReference type="NCBI Taxonomy" id="1961"/>
    <lineage>
        <taxon>Bacteria</taxon>
        <taxon>Bacillati</taxon>
        <taxon>Actinomycetota</taxon>
        <taxon>Actinomycetes</taxon>
        <taxon>Kitasatosporales</taxon>
        <taxon>Streptomycetaceae</taxon>
        <taxon>Streptomyces</taxon>
    </lineage>
</organism>
<keyword evidence="3" id="KW-1185">Reference proteome</keyword>
<keyword evidence="1" id="KW-0812">Transmembrane</keyword>
<feature type="transmembrane region" description="Helical" evidence="1">
    <location>
        <begin position="75"/>
        <end position="102"/>
    </location>
</feature>
<dbReference type="RefSeq" id="WP_328963555.1">
    <property type="nucleotide sequence ID" value="NZ_CP108090.1"/>
</dbReference>
<dbReference type="EMBL" id="CP108090">
    <property type="protein sequence ID" value="WUQ14915.1"/>
    <property type="molecule type" value="Genomic_DNA"/>
</dbReference>
<keyword evidence="1" id="KW-1133">Transmembrane helix</keyword>
<proteinExistence type="predicted"/>
<protein>
    <recommendedName>
        <fullName evidence="4">Integral membrane protein</fullName>
    </recommendedName>
</protein>
<name>A0ABZ1TGC4_STRVG</name>
<evidence type="ECO:0000256" key="1">
    <source>
        <dbReference type="SAM" id="Phobius"/>
    </source>
</evidence>
<gene>
    <name evidence="2" type="ORF">OG517_27850</name>
</gene>
<evidence type="ECO:0000313" key="2">
    <source>
        <dbReference type="EMBL" id="WUQ14915.1"/>
    </source>
</evidence>
<evidence type="ECO:0008006" key="4">
    <source>
        <dbReference type="Google" id="ProtNLM"/>
    </source>
</evidence>
<keyword evidence="1" id="KW-0472">Membrane</keyword>
<accession>A0ABZ1TGC4</accession>
<feature type="transmembrane region" description="Helical" evidence="1">
    <location>
        <begin position="43"/>
        <end position="63"/>
    </location>
</feature>
<sequence length="105" mass="11631">MTKTSLAPRPAERQQWLQVAALFTVLAPVAVWCGRATSYLPGFPPGFVFLYAVPLAMVAFTWIPPRTDAQRRRRLALGSIGCLLAFLYPHVLLVGWLTLWAFSAG</sequence>